<dbReference type="Proteomes" id="UP001596110">
    <property type="component" value="Unassembled WGS sequence"/>
</dbReference>
<keyword evidence="2" id="KW-1185">Reference proteome</keyword>
<protein>
    <submittedName>
        <fullName evidence="1">Uncharacterized protein</fullName>
    </submittedName>
</protein>
<reference evidence="2" key="1">
    <citation type="journal article" date="2019" name="Int. J. Syst. Evol. Microbiol.">
        <title>The Global Catalogue of Microorganisms (GCM) 10K type strain sequencing project: providing services to taxonomists for standard genome sequencing and annotation.</title>
        <authorList>
            <consortium name="The Broad Institute Genomics Platform"/>
            <consortium name="The Broad Institute Genome Sequencing Center for Infectious Disease"/>
            <person name="Wu L."/>
            <person name="Ma J."/>
        </authorList>
    </citation>
    <scope>NUCLEOTIDE SEQUENCE [LARGE SCALE GENOMIC DNA]</scope>
    <source>
        <strain evidence="2">DT43</strain>
    </source>
</reference>
<name>A0ABW0UFA8_9STRE</name>
<proteinExistence type="predicted"/>
<comment type="caution">
    <text evidence="1">The sequence shown here is derived from an EMBL/GenBank/DDBJ whole genome shotgun (WGS) entry which is preliminary data.</text>
</comment>
<dbReference type="EMBL" id="JBHSOJ010000016">
    <property type="protein sequence ID" value="MFC5631307.1"/>
    <property type="molecule type" value="Genomic_DNA"/>
</dbReference>
<sequence>MGFFQRLFGKSREPEITQAVPVSNELDGWEPILGFIPADKEDYELVSVIATAIAAGDYPDSQFKITRIMQRNPEALTVSLIASSIAAGDYPDSQLTVKSIYTKH</sequence>
<organism evidence="1 2">
    <name type="scientific">Streptococcus caledonicus</name>
    <dbReference type="NCBI Taxonomy" id="2614158"/>
    <lineage>
        <taxon>Bacteria</taxon>
        <taxon>Bacillati</taxon>
        <taxon>Bacillota</taxon>
        <taxon>Bacilli</taxon>
        <taxon>Lactobacillales</taxon>
        <taxon>Streptococcaceae</taxon>
        <taxon>Streptococcus</taxon>
    </lineage>
</organism>
<evidence type="ECO:0000313" key="1">
    <source>
        <dbReference type="EMBL" id="MFC5631307.1"/>
    </source>
</evidence>
<accession>A0ABW0UFA8</accession>
<dbReference type="RefSeq" id="WP_156805204.1">
    <property type="nucleotide sequence ID" value="NZ_JBHSOJ010000016.1"/>
</dbReference>
<gene>
    <name evidence="1" type="ORF">ACFPQ3_06885</name>
</gene>
<evidence type="ECO:0000313" key="2">
    <source>
        <dbReference type="Proteomes" id="UP001596110"/>
    </source>
</evidence>